<feature type="domain" description="LysR substrate-binding" evidence="2">
    <location>
        <begin position="24"/>
        <end position="230"/>
    </location>
</feature>
<comment type="caution">
    <text evidence="3">The sequence shown here is derived from an EMBL/GenBank/DDBJ whole genome shotgun (WGS) entry which is preliminary data.</text>
</comment>
<protein>
    <submittedName>
        <fullName evidence="3">LysR substrate-binding domain-containing protein</fullName>
    </submittedName>
</protein>
<comment type="similarity">
    <text evidence="1">Belongs to the LysR transcriptional regulatory family.</text>
</comment>
<dbReference type="RefSeq" id="WP_382373660.1">
    <property type="nucleotide sequence ID" value="NZ_JBHLWA010000014.1"/>
</dbReference>
<dbReference type="Pfam" id="PF03466">
    <property type="entry name" value="LysR_substrate"/>
    <property type="match status" value="1"/>
</dbReference>
<gene>
    <name evidence="3" type="ORF">ACFFHT_03760</name>
</gene>
<dbReference type="PANTHER" id="PTHR30537:SF1">
    <property type="entry name" value="HTH-TYPE TRANSCRIPTIONAL REGULATOR PGRR"/>
    <property type="match status" value="1"/>
</dbReference>
<dbReference type="Gene3D" id="3.40.190.290">
    <property type="match status" value="1"/>
</dbReference>
<evidence type="ECO:0000259" key="2">
    <source>
        <dbReference type="Pfam" id="PF03466"/>
    </source>
</evidence>
<organism evidence="3 4">
    <name type="scientific">Gallibacterium melopsittaci</name>
    <dbReference type="NCBI Taxonomy" id="516063"/>
    <lineage>
        <taxon>Bacteria</taxon>
        <taxon>Pseudomonadati</taxon>
        <taxon>Pseudomonadota</taxon>
        <taxon>Gammaproteobacteria</taxon>
        <taxon>Pasteurellales</taxon>
        <taxon>Pasteurellaceae</taxon>
        <taxon>Gallibacterium</taxon>
    </lineage>
</organism>
<accession>A0ABV6HUZ5</accession>
<dbReference type="InterPro" id="IPR005119">
    <property type="entry name" value="LysR_subst-bd"/>
</dbReference>
<keyword evidence="4" id="KW-1185">Reference proteome</keyword>
<evidence type="ECO:0000313" key="4">
    <source>
        <dbReference type="Proteomes" id="UP001589769"/>
    </source>
</evidence>
<evidence type="ECO:0000256" key="1">
    <source>
        <dbReference type="ARBA" id="ARBA00009437"/>
    </source>
</evidence>
<sequence>MRADLTPLMQDIHQAINNLAEYHGSLRGSLRINGTESAFFCLWHKLQRFMDQYPEVKLELTSEIRFVDIVAERFDMGIRLGEDVSKDMIAVRISPDMPMAVVSSPDYFVRHGKPETPADLIHHQTIALRLPTHGGLLAWEFRDKNHSDKIIKVQPNDRFVTNTTALFSQLATSGRGLIWTMLEHVKDDIQSGRLVEVLQDWRMVYQGYHLYYPNRRTNDALFSAFVETMRYEGEE</sequence>
<evidence type="ECO:0000313" key="3">
    <source>
        <dbReference type="EMBL" id="MFC0322677.1"/>
    </source>
</evidence>
<dbReference type="PANTHER" id="PTHR30537">
    <property type="entry name" value="HTH-TYPE TRANSCRIPTIONAL REGULATOR"/>
    <property type="match status" value="1"/>
</dbReference>
<dbReference type="SUPFAM" id="SSF53850">
    <property type="entry name" value="Periplasmic binding protein-like II"/>
    <property type="match status" value="1"/>
</dbReference>
<dbReference type="Proteomes" id="UP001589769">
    <property type="component" value="Unassembled WGS sequence"/>
</dbReference>
<proteinExistence type="inferred from homology"/>
<dbReference type="CDD" id="cd08474">
    <property type="entry name" value="PBP2_CrgA_like_5"/>
    <property type="match status" value="1"/>
</dbReference>
<name>A0ABV6HUZ5_9PAST</name>
<dbReference type="EMBL" id="JBHLWA010000014">
    <property type="protein sequence ID" value="MFC0322677.1"/>
    <property type="molecule type" value="Genomic_DNA"/>
</dbReference>
<dbReference type="InterPro" id="IPR058163">
    <property type="entry name" value="LysR-type_TF_proteobact-type"/>
</dbReference>
<reference evidence="3 4" key="1">
    <citation type="submission" date="2024-09" db="EMBL/GenBank/DDBJ databases">
        <authorList>
            <person name="Sun Q."/>
            <person name="Mori K."/>
        </authorList>
    </citation>
    <scope>NUCLEOTIDE SEQUENCE [LARGE SCALE GENOMIC DNA]</scope>
    <source>
        <strain evidence="3 4">CCM 7538</strain>
    </source>
</reference>